<reference evidence="1" key="1">
    <citation type="submission" date="2022-12" db="EMBL/GenBank/DDBJ databases">
        <authorList>
            <person name="Alioto T."/>
            <person name="Alioto T."/>
            <person name="Gomez Garrido J."/>
        </authorList>
    </citation>
    <scope>NUCLEOTIDE SEQUENCE</scope>
</reference>
<evidence type="ECO:0000313" key="2">
    <source>
        <dbReference type="Proteomes" id="UP001178461"/>
    </source>
</evidence>
<protein>
    <submittedName>
        <fullName evidence="1">Uncharacterized protein</fullName>
    </submittedName>
</protein>
<name>A0AA35PAV2_9SAUR</name>
<evidence type="ECO:0000313" key="1">
    <source>
        <dbReference type="EMBL" id="CAI5778523.1"/>
    </source>
</evidence>
<dbReference type="AlphaFoldDB" id="A0AA35PAV2"/>
<sequence length="100" mass="11220">MHIQFQDILENWNSAARRLTPGSCTQYHYGSLSTPVVFTGILVFCNLRNTKLSSLQAELGPLCIYLYGGIRLIPTHGKKDAYLAQFREAEGMILAVENML</sequence>
<keyword evidence="2" id="KW-1185">Reference proteome</keyword>
<dbReference type="EMBL" id="OX395131">
    <property type="protein sequence ID" value="CAI5778523.1"/>
    <property type="molecule type" value="Genomic_DNA"/>
</dbReference>
<organism evidence="1 2">
    <name type="scientific">Podarcis lilfordi</name>
    <name type="common">Lilford's wall lizard</name>
    <dbReference type="NCBI Taxonomy" id="74358"/>
    <lineage>
        <taxon>Eukaryota</taxon>
        <taxon>Metazoa</taxon>
        <taxon>Chordata</taxon>
        <taxon>Craniata</taxon>
        <taxon>Vertebrata</taxon>
        <taxon>Euteleostomi</taxon>
        <taxon>Lepidosauria</taxon>
        <taxon>Squamata</taxon>
        <taxon>Bifurcata</taxon>
        <taxon>Unidentata</taxon>
        <taxon>Episquamata</taxon>
        <taxon>Laterata</taxon>
        <taxon>Lacertibaenia</taxon>
        <taxon>Lacertidae</taxon>
        <taxon>Podarcis</taxon>
    </lineage>
</organism>
<accession>A0AA35PAV2</accession>
<dbReference type="Proteomes" id="UP001178461">
    <property type="component" value="Chromosome 6"/>
</dbReference>
<gene>
    <name evidence="1" type="ORF">PODLI_1B014849</name>
</gene>
<proteinExistence type="predicted"/>